<dbReference type="InterPro" id="IPR012910">
    <property type="entry name" value="Plug_dom"/>
</dbReference>
<keyword evidence="6 7" id="KW-0998">Cell outer membrane</keyword>
<sequence length="845" mass="95004">MLNLCLGVTSFIKCRLVDTINQSKTNKLMKRVTLLFTLLICGFYSINLSANNNSEPPIGSISGIVVDNSLNQPVAYAAIVVKSEDGSETITGGITNEDGSFEVKKLPEGSFILEVQFIGYKTHSQKLVITKKNRKVNVGTITLTEETAELDEVEVVAERTTIEQRVDRKVINVGKDLTTAGATASDIMNNIPSVNVDSQTGDITMRGNSNVRVMVDGKLSNVPVAQLLRQIPSTSIKSIELITNPSAKYNPEGMSGIINIVLHKNANIGFNGSITTGLTKGVEAKFNSSIDLNYRNGKFNFYGNYGNNTGKYVNNGNISRIDENSLQLFDFFNNNKSHLYKVGVDFYLNDKNTISVFTNQNIFDGKGEGNTAVTYNNDPSRNLTQIFRDVSENTSEQYNFDYKLDFNKEGHNIELEVDYNRFDSGQDADFRTTGASLFPDYMDFVDTDRTQTIANLDYVNPLDSISKLEVGLESRNFETDVDYSSTGQSFNSEGNLIPTPSTNFLYNMDIYSAYATFGQTREKWSYQVGARIEDVEVKADANGTNAFTDNYTEIYPSAFVTYSPNEKDQFQTSYSRRVDRPGLGQVNPIREWATPLISSFGNPSLEPQFTNSYEVNYTRRIKNGSITSGIFYRTISDEINRAVYVDRLDFNKLILTFDNFDNTSAYGFELSTNYKPVKWWSINGSFDFYSQTQRGITESLSGNSPNPTENDIVVEEVEVDNTAWNLRLNNSFTVTKKLTLQAFGFYRGENRTLQFKINPMYFVNLGARYSFAQGKGTISINYNDIFNTMQFDFNGERPYVQEGDFNWESNNLYVGLNYRFGGGKYRAKQRKRRDSNTKQSGGGIL</sequence>
<dbReference type="PANTHER" id="PTHR40980">
    <property type="entry name" value="PLUG DOMAIN-CONTAINING PROTEIN"/>
    <property type="match status" value="1"/>
</dbReference>
<evidence type="ECO:0000259" key="8">
    <source>
        <dbReference type="Pfam" id="PF07715"/>
    </source>
</evidence>
<comment type="similarity">
    <text evidence="7">Belongs to the TonB-dependent receptor family.</text>
</comment>
<dbReference type="SUPFAM" id="SSF49464">
    <property type="entry name" value="Carboxypeptidase regulatory domain-like"/>
    <property type="match status" value="1"/>
</dbReference>
<dbReference type="Gene3D" id="2.60.40.1120">
    <property type="entry name" value="Carboxypeptidase-like, regulatory domain"/>
    <property type="match status" value="1"/>
</dbReference>
<evidence type="ECO:0000259" key="9">
    <source>
        <dbReference type="Pfam" id="PF14905"/>
    </source>
</evidence>
<dbReference type="InterPro" id="IPR008969">
    <property type="entry name" value="CarboxyPept-like_regulatory"/>
</dbReference>
<dbReference type="Pfam" id="PF07715">
    <property type="entry name" value="Plug"/>
    <property type="match status" value="1"/>
</dbReference>
<dbReference type="InterPro" id="IPR039426">
    <property type="entry name" value="TonB-dep_rcpt-like"/>
</dbReference>
<evidence type="ECO:0000256" key="6">
    <source>
        <dbReference type="ARBA" id="ARBA00023237"/>
    </source>
</evidence>
<evidence type="ECO:0000256" key="4">
    <source>
        <dbReference type="ARBA" id="ARBA00022692"/>
    </source>
</evidence>
<keyword evidence="4 7" id="KW-0812">Transmembrane</keyword>
<keyword evidence="5 7" id="KW-0472">Membrane</keyword>
<dbReference type="InterPro" id="IPR041700">
    <property type="entry name" value="OMP_b-brl_3"/>
</dbReference>
<dbReference type="SUPFAM" id="SSF56935">
    <property type="entry name" value="Porins"/>
    <property type="match status" value="1"/>
</dbReference>
<gene>
    <name evidence="10" type="ORF">SAMN06265377_3945</name>
</gene>
<evidence type="ECO:0000256" key="2">
    <source>
        <dbReference type="ARBA" id="ARBA00022448"/>
    </source>
</evidence>
<evidence type="ECO:0000313" key="10">
    <source>
        <dbReference type="EMBL" id="SNZ02086.1"/>
    </source>
</evidence>
<dbReference type="Pfam" id="PF14905">
    <property type="entry name" value="OMP_b-brl_3"/>
    <property type="match status" value="1"/>
</dbReference>
<proteinExistence type="inferred from homology"/>
<keyword evidence="11" id="KW-1185">Reference proteome</keyword>
<dbReference type="PANTHER" id="PTHR40980:SF4">
    <property type="entry name" value="TONB-DEPENDENT RECEPTOR-LIKE BETA-BARREL DOMAIN-CONTAINING PROTEIN"/>
    <property type="match status" value="1"/>
</dbReference>
<dbReference type="InterPro" id="IPR036942">
    <property type="entry name" value="Beta-barrel_TonB_sf"/>
</dbReference>
<dbReference type="Pfam" id="PF13715">
    <property type="entry name" value="CarbopepD_reg_2"/>
    <property type="match status" value="1"/>
</dbReference>
<dbReference type="InterPro" id="IPR037066">
    <property type="entry name" value="Plug_dom_sf"/>
</dbReference>
<feature type="domain" description="TonB-dependent receptor plug" evidence="8">
    <location>
        <begin position="180"/>
        <end position="256"/>
    </location>
</feature>
<evidence type="ECO:0000256" key="5">
    <source>
        <dbReference type="ARBA" id="ARBA00023136"/>
    </source>
</evidence>
<keyword evidence="3 7" id="KW-1134">Transmembrane beta strand</keyword>
<dbReference type="GO" id="GO:0009279">
    <property type="term" value="C:cell outer membrane"/>
    <property type="evidence" value="ECO:0007669"/>
    <property type="project" value="UniProtKB-SubCell"/>
</dbReference>
<evidence type="ECO:0000313" key="11">
    <source>
        <dbReference type="Proteomes" id="UP000219048"/>
    </source>
</evidence>
<comment type="subcellular location">
    <subcellularLocation>
        <location evidence="1 7">Cell outer membrane</location>
        <topology evidence="1 7">Multi-pass membrane protein</topology>
    </subcellularLocation>
</comment>
<protein>
    <submittedName>
        <fullName evidence="10">Outer membrane receptor proteins, mostly Fe transport</fullName>
    </submittedName>
</protein>
<dbReference type="AlphaFoldDB" id="A0A285N238"/>
<feature type="domain" description="Outer membrane protein beta-barrel" evidence="9">
    <location>
        <begin position="405"/>
        <end position="818"/>
    </location>
</feature>
<dbReference type="Proteomes" id="UP000219048">
    <property type="component" value="Unassembled WGS sequence"/>
</dbReference>
<evidence type="ECO:0000256" key="7">
    <source>
        <dbReference type="PROSITE-ProRule" id="PRU01360"/>
    </source>
</evidence>
<organism evidence="10 11">
    <name type="scientific">Flagellimonas pacifica</name>
    <dbReference type="NCBI Taxonomy" id="1247520"/>
    <lineage>
        <taxon>Bacteria</taxon>
        <taxon>Pseudomonadati</taxon>
        <taxon>Bacteroidota</taxon>
        <taxon>Flavobacteriia</taxon>
        <taxon>Flavobacteriales</taxon>
        <taxon>Flavobacteriaceae</taxon>
        <taxon>Flagellimonas</taxon>
    </lineage>
</organism>
<keyword evidence="10" id="KW-0675">Receptor</keyword>
<dbReference type="Gene3D" id="2.170.130.10">
    <property type="entry name" value="TonB-dependent receptor, plug domain"/>
    <property type="match status" value="1"/>
</dbReference>
<dbReference type="Gene3D" id="2.40.170.20">
    <property type="entry name" value="TonB-dependent receptor, beta-barrel domain"/>
    <property type="match status" value="1"/>
</dbReference>
<dbReference type="PROSITE" id="PS52016">
    <property type="entry name" value="TONB_DEPENDENT_REC_3"/>
    <property type="match status" value="1"/>
</dbReference>
<accession>A0A285N238</accession>
<reference evidence="11" key="1">
    <citation type="submission" date="2017-09" db="EMBL/GenBank/DDBJ databases">
        <authorList>
            <person name="Varghese N."/>
            <person name="Submissions S."/>
        </authorList>
    </citation>
    <scope>NUCLEOTIDE SEQUENCE [LARGE SCALE GENOMIC DNA]</scope>
    <source>
        <strain evidence="11">DSM 25885</strain>
    </source>
</reference>
<evidence type="ECO:0000256" key="1">
    <source>
        <dbReference type="ARBA" id="ARBA00004571"/>
    </source>
</evidence>
<keyword evidence="2 7" id="KW-0813">Transport</keyword>
<evidence type="ECO:0000256" key="3">
    <source>
        <dbReference type="ARBA" id="ARBA00022452"/>
    </source>
</evidence>
<dbReference type="EMBL" id="OBEH01000009">
    <property type="protein sequence ID" value="SNZ02086.1"/>
    <property type="molecule type" value="Genomic_DNA"/>
</dbReference>
<name>A0A285N238_9FLAO</name>